<comment type="similarity">
    <text evidence="1">Belongs to the CWC26 family.</text>
</comment>
<feature type="compositionally biased region" description="Basic and acidic residues" evidence="2">
    <location>
        <begin position="345"/>
        <end position="355"/>
    </location>
</feature>
<dbReference type="InterPro" id="IPR051112">
    <property type="entry name" value="CWC26_splicing_factor"/>
</dbReference>
<feature type="compositionally biased region" description="Basic and acidic residues" evidence="2">
    <location>
        <begin position="236"/>
        <end position="247"/>
    </location>
</feature>
<dbReference type="GO" id="GO:0005684">
    <property type="term" value="C:U2-type spliceosomal complex"/>
    <property type="evidence" value="ECO:0007669"/>
    <property type="project" value="TreeGrafter"/>
</dbReference>
<feature type="compositionally biased region" description="Basic and acidic residues" evidence="2">
    <location>
        <begin position="311"/>
        <end position="332"/>
    </location>
</feature>
<dbReference type="InterPro" id="IPR018609">
    <property type="entry name" value="Bud13"/>
</dbReference>
<accession>A0A4U6UXK2</accession>
<feature type="region of interest" description="Disordered" evidence="2">
    <location>
        <begin position="111"/>
        <end position="417"/>
    </location>
</feature>
<evidence type="ECO:0008006" key="5">
    <source>
        <dbReference type="Google" id="ProtNLM"/>
    </source>
</evidence>
<dbReference type="AlphaFoldDB" id="A0A4U6UXK2"/>
<dbReference type="GO" id="GO:0000398">
    <property type="term" value="P:mRNA splicing, via spliceosome"/>
    <property type="evidence" value="ECO:0007669"/>
    <property type="project" value="TreeGrafter"/>
</dbReference>
<feature type="compositionally biased region" description="Basic and acidic residues" evidence="2">
    <location>
        <begin position="84"/>
        <end position="94"/>
    </location>
</feature>
<evidence type="ECO:0000256" key="2">
    <source>
        <dbReference type="SAM" id="MobiDB-lite"/>
    </source>
</evidence>
<feature type="compositionally biased region" description="Basic and acidic residues" evidence="2">
    <location>
        <begin position="379"/>
        <end position="395"/>
    </location>
</feature>
<dbReference type="Pfam" id="PF09736">
    <property type="entry name" value="Bud13"/>
    <property type="match status" value="1"/>
</dbReference>
<evidence type="ECO:0000256" key="1">
    <source>
        <dbReference type="ARBA" id="ARBA00011069"/>
    </source>
</evidence>
<feature type="compositionally biased region" description="Low complexity" evidence="2">
    <location>
        <begin position="1"/>
        <end position="17"/>
    </location>
</feature>
<gene>
    <name evidence="3" type="ORF">SEVIR_4G024400v2</name>
</gene>
<protein>
    <recommendedName>
        <fullName evidence="5">BUD13 homolog</fullName>
    </recommendedName>
</protein>
<feature type="compositionally biased region" description="Basic residues" evidence="2">
    <location>
        <begin position="40"/>
        <end position="50"/>
    </location>
</feature>
<keyword evidence="4" id="KW-1185">Reference proteome</keyword>
<evidence type="ECO:0000313" key="3">
    <source>
        <dbReference type="EMBL" id="TKW19503.1"/>
    </source>
</evidence>
<dbReference type="GO" id="GO:0003723">
    <property type="term" value="F:RNA binding"/>
    <property type="evidence" value="ECO:0007669"/>
    <property type="project" value="TreeGrafter"/>
</dbReference>
<dbReference type="PANTHER" id="PTHR31809">
    <property type="entry name" value="BUD13 HOMOLOG"/>
    <property type="match status" value="1"/>
</dbReference>
<dbReference type="Gramene" id="TKW19503">
    <property type="protein sequence ID" value="TKW19503"/>
    <property type="gene ID" value="SEVIR_4G024400v2"/>
</dbReference>
<dbReference type="OMA" id="FEAEFQF"/>
<feature type="region of interest" description="Disordered" evidence="2">
    <location>
        <begin position="1"/>
        <end position="94"/>
    </location>
</feature>
<organism evidence="3 4">
    <name type="scientific">Setaria viridis</name>
    <name type="common">Green bristlegrass</name>
    <name type="synonym">Setaria italica subsp. viridis</name>
    <dbReference type="NCBI Taxonomy" id="4556"/>
    <lineage>
        <taxon>Eukaryota</taxon>
        <taxon>Viridiplantae</taxon>
        <taxon>Streptophyta</taxon>
        <taxon>Embryophyta</taxon>
        <taxon>Tracheophyta</taxon>
        <taxon>Spermatophyta</taxon>
        <taxon>Magnoliopsida</taxon>
        <taxon>Liliopsida</taxon>
        <taxon>Poales</taxon>
        <taxon>Poaceae</taxon>
        <taxon>PACMAD clade</taxon>
        <taxon>Panicoideae</taxon>
        <taxon>Panicodae</taxon>
        <taxon>Paniceae</taxon>
        <taxon>Cenchrinae</taxon>
        <taxon>Setaria</taxon>
    </lineage>
</organism>
<sequence length="620" mass="70615">MAARQPAPSSASAQPAAGLSMKEYLKRYQSGAGADGDQKKAKKKTKKKPKPAATGGGGGVLIVDEDPVWQKPVQVEDDEPASSGDDRPLVDEDIEVKRMRRLEAIRAARPYNAIAEDGSGWVTVAAPEEQGGGGVARRRRNDTPSPERGGAGRKDLSPPRRRQRRDTPSPEPGDAAGRDMSPPRMRRRRQDTPSPKGNGAADQDDMSPPRKSRRQEDSSPPRRRARNDSEEPQDLELPRRRVRHDSEDPQDLSLPRRRRHDSEEPQDMLPPRRRTRHDSEEPQDMSPPRRRMRHDSEEPQDMSPPRRRMRHDSEEPKDTSPPRRPTRHDSVVPKDLSPPRRRKHQDATKVDDLSPPRRRNLGRSPEDGDIFPPRKGRKFASDDLSPPRKERDLSPPRKGKKEGAPKQARKAGLMTAEEVKEDIRKIKEDEMLMFAGQDPSLVGKGAKAVFRDKEGKRISEEEMLKAKDSAKPKEIHIEWGKGLVQKREAEARVKELEAEKSKPFARTRDDPELDAMLKDRIRWGDPMAHLVKHKDPEYLLEDLGDDEKMKESGFIVPQNIPIHSWLKRRVDPPPNRYGIKPGRHWDGVDRSNGFEKDMFKLKNEKQAMEQEAYLWSVSDM</sequence>
<proteinExistence type="inferred from homology"/>
<name>A0A4U6UXK2_SETVI</name>
<dbReference type="Proteomes" id="UP000298652">
    <property type="component" value="Chromosome 4"/>
</dbReference>
<evidence type="ECO:0000313" key="4">
    <source>
        <dbReference type="Proteomes" id="UP000298652"/>
    </source>
</evidence>
<dbReference type="PANTHER" id="PTHR31809:SF0">
    <property type="entry name" value="BUD13 HOMOLOG"/>
    <property type="match status" value="1"/>
</dbReference>
<dbReference type="EMBL" id="CM016555">
    <property type="protein sequence ID" value="TKW19503.1"/>
    <property type="molecule type" value="Genomic_DNA"/>
</dbReference>
<dbReference type="GO" id="GO:0070274">
    <property type="term" value="C:RES complex"/>
    <property type="evidence" value="ECO:0007669"/>
    <property type="project" value="TreeGrafter"/>
</dbReference>
<reference evidence="3" key="1">
    <citation type="submission" date="2019-03" db="EMBL/GenBank/DDBJ databases">
        <title>WGS assembly of Setaria viridis.</title>
        <authorList>
            <person name="Huang P."/>
            <person name="Jenkins J."/>
            <person name="Grimwood J."/>
            <person name="Barry K."/>
            <person name="Healey A."/>
            <person name="Mamidi S."/>
            <person name="Sreedasyam A."/>
            <person name="Shu S."/>
            <person name="Feldman M."/>
            <person name="Wu J."/>
            <person name="Yu Y."/>
            <person name="Chen C."/>
            <person name="Johnson J."/>
            <person name="Rokhsar D."/>
            <person name="Baxter I."/>
            <person name="Schmutz J."/>
            <person name="Brutnell T."/>
            <person name="Kellogg E."/>
        </authorList>
    </citation>
    <scope>NUCLEOTIDE SEQUENCE [LARGE SCALE GENOMIC DNA]</scope>
</reference>